<name>A0A640V6R5_9ACTN</name>
<dbReference type="SUPFAM" id="SSF52540">
    <property type="entry name" value="P-loop containing nucleoside triphosphate hydrolases"/>
    <property type="match status" value="1"/>
</dbReference>
<dbReference type="OrthoDB" id="3178131at2"/>
<dbReference type="GO" id="GO:0006355">
    <property type="term" value="P:regulation of DNA-templated transcription"/>
    <property type="evidence" value="ECO:0007669"/>
    <property type="project" value="InterPro"/>
</dbReference>
<proteinExistence type="predicted"/>
<evidence type="ECO:0000256" key="1">
    <source>
        <dbReference type="ARBA" id="ARBA00022741"/>
    </source>
</evidence>
<dbReference type="Pfam" id="PF00196">
    <property type="entry name" value="GerE"/>
    <property type="match status" value="1"/>
</dbReference>
<sequence length="925" mass="99250">MLLDREVELDLAATALGTGEGALVLVSGPLGVGKSALLDGICALPAARNAQHLRVSAAPMERGFSLGAARQLLEPALRDASPTAMARCAAVANRARSALDAGRPVGERPAEPVLDSLTSVIEDMARDQPVLIVVDELQWADLASLQWLRHLSRRLADLPVMLVCAVRDGDGLAGHPAVQGVVERATHILRPGNLTQQDTPTLIHQYYGEAPDEAFAAACHQATGGNPLFLHCLLADAVRRDLRPVADHAEAAAALRPATLQQRLLLRLDPQAEHVRRVARAMAVLGDESSPELLSELGEVDSTGRDHALTKLTALGLTSGTERPRYVHALVQGTVAEGIPLEERTAMHALAAELLHRAGRPAEQVAEHLMALTAPTYPLATQVLRAAAGTAQGRGAPEVAARYLRRALMGSLPDSERAELLVDLATSERSFAPYAAVRHISQAALLCDGPVRRARAVVRLAPSAFASTLLPVHELLQETADALGPEDRLRGPERELALRLEARIRQSTLSDPEKLAGSVARLVGLGPEPKTGTVAERELLAPLLGAATFSNALPAHEVAQLGNRILEREPALPTHVHTTLPLVTASLVAADDVETLSSWLDAVQENAVGRQTPVEQALIGTERALVSMARGRLTAGKKQALAAFELAGAEHDEAFTVSSMTLATCAILTRDDQLADRLLAVKYRAQEDPYVWSGLAMLKGQAKKGELHTALGYFLDAGRRLEQCGWLNPALLPWASAAAFLHLYLGERKQARELSELEVERARAWGAPGPLGRALRVYSHMIEGPSSTEVLTEAVDVLHLSANRFELCQALLDLGARLGPADGRGRAALRQAHAEAVDCELPWLARRAEELLAEAPPDREAARGQLTRAERKVAELATSGMTNQTIAKELNITCRAVEKHLTNCYRKMSIPGRVHLTAALQELDR</sequence>
<dbReference type="Pfam" id="PF13191">
    <property type="entry name" value="AAA_16"/>
    <property type="match status" value="1"/>
</dbReference>
<dbReference type="SUPFAM" id="SSF46894">
    <property type="entry name" value="C-terminal effector domain of the bipartite response regulators"/>
    <property type="match status" value="1"/>
</dbReference>
<dbReference type="InterPro" id="IPR041664">
    <property type="entry name" value="AAA_16"/>
</dbReference>
<evidence type="ECO:0000313" key="4">
    <source>
        <dbReference type="EMBL" id="GFE41876.1"/>
    </source>
</evidence>
<evidence type="ECO:0000256" key="2">
    <source>
        <dbReference type="ARBA" id="ARBA00022840"/>
    </source>
</evidence>
<dbReference type="Gene3D" id="1.10.10.10">
    <property type="entry name" value="Winged helix-like DNA-binding domain superfamily/Winged helix DNA-binding domain"/>
    <property type="match status" value="1"/>
</dbReference>
<comment type="caution">
    <text evidence="4">The sequence shown here is derived from an EMBL/GenBank/DDBJ whole genome shotgun (WGS) entry which is preliminary data.</text>
</comment>
<dbReference type="GeneID" id="96287605"/>
<dbReference type="CDD" id="cd06170">
    <property type="entry name" value="LuxR_C_like"/>
    <property type="match status" value="1"/>
</dbReference>
<dbReference type="PANTHER" id="PTHR16305:SF35">
    <property type="entry name" value="TRANSCRIPTIONAL ACTIVATOR DOMAIN"/>
    <property type="match status" value="1"/>
</dbReference>
<dbReference type="EMBL" id="BLIR01000003">
    <property type="protein sequence ID" value="GFE41876.1"/>
    <property type="molecule type" value="Genomic_DNA"/>
</dbReference>
<dbReference type="PRINTS" id="PR00038">
    <property type="entry name" value="HTHLUXR"/>
</dbReference>
<dbReference type="Proteomes" id="UP000431826">
    <property type="component" value="Unassembled WGS sequence"/>
</dbReference>
<organism evidence="4 5">
    <name type="scientific">Streptomyces tubercidicus</name>
    <dbReference type="NCBI Taxonomy" id="47759"/>
    <lineage>
        <taxon>Bacteria</taxon>
        <taxon>Bacillati</taxon>
        <taxon>Actinomycetota</taxon>
        <taxon>Actinomycetes</taxon>
        <taxon>Kitasatosporales</taxon>
        <taxon>Streptomycetaceae</taxon>
        <taxon>Streptomyces</taxon>
    </lineage>
</organism>
<dbReference type="PROSITE" id="PS50043">
    <property type="entry name" value="HTH_LUXR_2"/>
    <property type="match status" value="1"/>
</dbReference>
<dbReference type="PANTHER" id="PTHR16305">
    <property type="entry name" value="TESTICULAR SOLUBLE ADENYLYL CYCLASE"/>
    <property type="match status" value="1"/>
</dbReference>
<dbReference type="RefSeq" id="WP_159748934.1">
    <property type="nucleotide sequence ID" value="NZ_BLIR01000003.1"/>
</dbReference>
<evidence type="ECO:0000259" key="3">
    <source>
        <dbReference type="PROSITE" id="PS50043"/>
    </source>
</evidence>
<protein>
    <recommendedName>
        <fullName evidence="3">HTH luxR-type domain-containing protein</fullName>
    </recommendedName>
</protein>
<dbReference type="InterPro" id="IPR000792">
    <property type="entry name" value="Tscrpt_reg_LuxR_C"/>
</dbReference>
<dbReference type="SMART" id="SM00421">
    <property type="entry name" value="HTH_LUXR"/>
    <property type="match status" value="1"/>
</dbReference>
<dbReference type="GO" id="GO:0004016">
    <property type="term" value="F:adenylate cyclase activity"/>
    <property type="evidence" value="ECO:0007669"/>
    <property type="project" value="TreeGrafter"/>
</dbReference>
<dbReference type="AlphaFoldDB" id="A0A640V6R5"/>
<reference evidence="4 5" key="1">
    <citation type="submission" date="2019-12" db="EMBL/GenBank/DDBJ databases">
        <title>Whole genome shotgun sequence of Streptomyces tubercidicus NBRC 13090.</title>
        <authorList>
            <person name="Ichikawa N."/>
            <person name="Kimura A."/>
            <person name="Kitahashi Y."/>
            <person name="Komaki H."/>
            <person name="Tamura T."/>
        </authorList>
    </citation>
    <scope>NUCLEOTIDE SEQUENCE [LARGE SCALE GENOMIC DNA]</scope>
    <source>
        <strain evidence="4 5">NBRC 13090</strain>
    </source>
</reference>
<dbReference type="GO" id="GO:0005524">
    <property type="term" value="F:ATP binding"/>
    <property type="evidence" value="ECO:0007669"/>
    <property type="project" value="UniProtKB-KW"/>
</dbReference>
<dbReference type="GO" id="GO:0005737">
    <property type="term" value="C:cytoplasm"/>
    <property type="evidence" value="ECO:0007669"/>
    <property type="project" value="TreeGrafter"/>
</dbReference>
<gene>
    <name evidence="4" type="ORF">Stube_65490</name>
</gene>
<keyword evidence="2" id="KW-0067">ATP-binding</keyword>
<dbReference type="GO" id="GO:0003677">
    <property type="term" value="F:DNA binding"/>
    <property type="evidence" value="ECO:0007669"/>
    <property type="project" value="InterPro"/>
</dbReference>
<dbReference type="InterPro" id="IPR036388">
    <property type="entry name" value="WH-like_DNA-bd_sf"/>
</dbReference>
<keyword evidence="1" id="KW-0547">Nucleotide-binding</keyword>
<feature type="domain" description="HTH luxR-type" evidence="3">
    <location>
        <begin position="859"/>
        <end position="924"/>
    </location>
</feature>
<evidence type="ECO:0000313" key="5">
    <source>
        <dbReference type="Proteomes" id="UP000431826"/>
    </source>
</evidence>
<accession>A0A640V6R5</accession>
<keyword evidence="5" id="KW-1185">Reference proteome</keyword>
<dbReference type="InterPro" id="IPR027417">
    <property type="entry name" value="P-loop_NTPase"/>
</dbReference>
<dbReference type="InterPro" id="IPR016032">
    <property type="entry name" value="Sig_transdc_resp-reg_C-effctor"/>
</dbReference>
<dbReference type="Gene3D" id="3.40.50.300">
    <property type="entry name" value="P-loop containing nucleotide triphosphate hydrolases"/>
    <property type="match status" value="1"/>
</dbReference>